<dbReference type="SMR" id="A0A8T3AYZ9"/>
<sequence length="345" mass="39707">MSFDEQRAASGLGRDGYVNCLSDAVLWHPNLPNTQKYLLRRPRRGRLDRSNPDRSTVTPGGENRGRAEREVHVGAWGEVLFWALGFAGDFGEYFSRISSLFSCVKLLSTAGDSSFSLSIDSGPPAAEIPKFQQDLRLRKRIFVDPIEEKWPERRFCFGLLASPETLEIFSHFLTVFLCKTAVHCWRQQFFPETYSIKLSHKWQVSSPHGDTVHTSKGKSGDKFEFKAPSGGMYKFCFHNPTKIPESISFNIHVGHIPIEQNLAKNEHFDPVNVKIAELRESLESVTLEQRYLKARDARHRLTNESTRRRLIFYTVVEYLLLMLASVLQIWYIRRLFSKSVAYNRV</sequence>
<evidence type="ECO:0000256" key="8">
    <source>
        <dbReference type="SAM" id="Phobius"/>
    </source>
</evidence>
<evidence type="ECO:0000256" key="3">
    <source>
        <dbReference type="ARBA" id="ARBA00022692"/>
    </source>
</evidence>
<proteinExistence type="inferred from homology"/>
<evidence type="ECO:0000256" key="5">
    <source>
        <dbReference type="ARBA" id="ARBA00022989"/>
    </source>
</evidence>
<feature type="domain" description="GOLD" evidence="9">
    <location>
        <begin position="204"/>
        <end position="253"/>
    </location>
</feature>
<name>A0A8T3AYZ9_DENNO</name>
<evidence type="ECO:0000313" key="10">
    <source>
        <dbReference type="EMBL" id="KAI0501178.1"/>
    </source>
</evidence>
<dbReference type="OrthoDB" id="1929172at2759"/>
<feature type="transmembrane region" description="Helical" evidence="8">
    <location>
        <begin position="310"/>
        <end position="332"/>
    </location>
</feature>
<keyword evidence="3 8" id="KW-0812">Transmembrane</keyword>
<evidence type="ECO:0000256" key="1">
    <source>
        <dbReference type="ARBA" id="ARBA00004479"/>
    </source>
</evidence>
<reference evidence="10" key="1">
    <citation type="journal article" date="2022" name="Front. Genet.">
        <title>Chromosome-Scale Assembly of the Dendrobium nobile Genome Provides Insights Into the Molecular Mechanism of the Biosynthesis of the Medicinal Active Ingredient of Dendrobium.</title>
        <authorList>
            <person name="Xu Q."/>
            <person name="Niu S.-C."/>
            <person name="Li K.-L."/>
            <person name="Zheng P.-J."/>
            <person name="Zhang X.-J."/>
            <person name="Jia Y."/>
            <person name="Liu Y."/>
            <person name="Niu Y.-X."/>
            <person name="Yu L.-H."/>
            <person name="Chen D.-F."/>
            <person name="Zhang G.-Q."/>
        </authorList>
    </citation>
    <scope>NUCLEOTIDE SEQUENCE</scope>
    <source>
        <tissue evidence="10">Leaf</tissue>
    </source>
</reference>
<keyword evidence="5 8" id="KW-1133">Transmembrane helix</keyword>
<dbReference type="Proteomes" id="UP000829196">
    <property type="component" value="Unassembled WGS sequence"/>
</dbReference>
<dbReference type="InterPro" id="IPR015720">
    <property type="entry name" value="Emp24-like"/>
</dbReference>
<feature type="region of interest" description="Disordered" evidence="7">
    <location>
        <begin position="38"/>
        <end position="66"/>
    </location>
</feature>
<dbReference type="SMART" id="SM01190">
    <property type="entry name" value="EMP24_GP25L"/>
    <property type="match status" value="1"/>
</dbReference>
<organism evidence="10 11">
    <name type="scientific">Dendrobium nobile</name>
    <name type="common">Orchid</name>
    <dbReference type="NCBI Taxonomy" id="94219"/>
    <lineage>
        <taxon>Eukaryota</taxon>
        <taxon>Viridiplantae</taxon>
        <taxon>Streptophyta</taxon>
        <taxon>Embryophyta</taxon>
        <taxon>Tracheophyta</taxon>
        <taxon>Spermatophyta</taxon>
        <taxon>Magnoliopsida</taxon>
        <taxon>Liliopsida</taxon>
        <taxon>Asparagales</taxon>
        <taxon>Orchidaceae</taxon>
        <taxon>Epidendroideae</taxon>
        <taxon>Malaxideae</taxon>
        <taxon>Dendrobiinae</taxon>
        <taxon>Dendrobium</taxon>
    </lineage>
</organism>
<evidence type="ECO:0000256" key="6">
    <source>
        <dbReference type="ARBA" id="ARBA00023136"/>
    </source>
</evidence>
<comment type="subcellular location">
    <subcellularLocation>
        <location evidence="1">Membrane</location>
        <topology evidence="1">Single-pass type I membrane protein</topology>
    </subcellularLocation>
</comment>
<dbReference type="Pfam" id="PF01105">
    <property type="entry name" value="EMP24_GP25L"/>
    <property type="match status" value="1"/>
</dbReference>
<dbReference type="AlphaFoldDB" id="A0A8T3AYZ9"/>
<dbReference type="InterPro" id="IPR009038">
    <property type="entry name" value="GOLD_dom"/>
</dbReference>
<dbReference type="PROSITE" id="PS50866">
    <property type="entry name" value="GOLD"/>
    <property type="match status" value="1"/>
</dbReference>
<evidence type="ECO:0000256" key="2">
    <source>
        <dbReference type="ARBA" id="ARBA00007104"/>
    </source>
</evidence>
<gene>
    <name evidence="10" type="ORF">KFK09_016121</name>
</gene>
<evidence type="ECO:0000256" key="7">
    <source>
        <dbReference type="SAM" id="MobiDB-lite"/>
    </source>
</evidence>
<keyword evidence="11" id="KW-1185">Reference proteome</keyword>
<evidence type="ECO:0000256" key="4">
    <source>
        <dbReference type="ARBA" id="ARBA00022729"/>
    </source>
</evidence>
<evidence type="ECO:0000313" key="11">
    <source>
        <dbReference type="Proteomes" id="UP000829196"/>
    </source>
</evidence>
<keyword evidence="4" id="KW-0732">Signal</keyword>
<dbReference type="GO" id="GO:0016020">
    <property type="term" value="C:membrane"/>
    <property type="evidence" value="ECO:0007669"/>
    <property type="project" value="UniProtKB-SubCell"/>
</dbReference>
<dbReference type="PANTHER" id="PTHR22811">
    <property type="entry name" value="TRANSMEMBRANE EMP24 DOMAIN-CONTAINING PROTEIN"/>
    <property type="match status" value="1"/>
</dbReference>
<protein>
    <recommendedName>
        <fullName evidence="9">GOLD domain-containing protein</fullName>
    </recommendedName>
</protein>
<evidence type="ECO:0000259" key="9">
    <source>
        <dbReference type="PROSITE" id="PS50866"/>
    </source>
</evidence>
<comment type="similarity">
    <text evidence="2">Belongs to the EMP24/GP25L family.</text>
</comment>
<comment type="caution">
    <text evidence="10">The sequence shown here is derived from an EMBL/GenBank/DDBJ whole genome shotgun (WGS) entry which is preliminary data.</text>
</comment>
<accession>A0A8T3AYZ9</accession>
<keyword evidence="6 8" id="KW-0472">Membrane</keyword>
<dbReference type="EMBL" id="JAGYWB010000012">
    <property type="protein sequence ID" value="KAI0501178.1"/>
    <property type="molecule type" value="Genomic_DNA"/>
</dbReference>